<name>A0AA38WYC5_9EURO</name>
<dbReference type="GO" id="GO:0003886">
    <property type="term" value="F:DNA (cytosine-5-)-methyltransferase activity"/>
    <property type="evidence" value="ECO:0007669"/>
    <property type="project" value="UniProtKB-EC"/>
</dbReference>
<keyword evidence="4 5" id="KW-0949">S-adenosyl-L-methionine</keyword>
<comment type="caution">
    <text evidence="7">The sequence shown here is derived from an EMBL/GenBank/DDBJ whole genome shotgun (WGS) entry which is preliminary data.</text>
</comment>
<dbReference type="PANTHER" id="PTHR10629">
    <property type="entry name" value="CYTOSINE-SPECIFIC METHYLTRANSFERASE"/>
    <property type="match status" value="1"/>
</dbReference>
<dbReference type="SUPFAM" id="SSF53335">
    <property type="entry name" value="S-adenosyl-L-methionine-dependent methyltransferases"/>
    <property type="match status" value="1"/>
</dbReference>
<comment type="similarity">
    <text evidence="5">Belongs to the class I-like SAM-binding methyltransferase superfamily. C5-methyltransferase family.</text>
</comment>
<evidence type="ECO:0000313" key="8">
    <source>
        <dbReference type="Proteomes" id="UP001172673"/>
    </source>
</evidence>
<dbReference type="PROSITE" id="PS51679">
    <property type="entry name" value="SAM_MT_C5"/>
    <property type="match status" value="1"/>
</dbReference>
<dbReference type="InterPro" id="IPR018117">
    <property type="entry name" value="C5_DNA_meth_AS"/>
</dbReference>
<dbReference type="InterPro" id="IPR029063">
    <property type="entry name" value="SAM-dependent_MTases_sf"/>
</dbReference>
<evidence type="ECO:0000313" key="7">
    <source>
        <dbReference type="EMBL" id="KAJ9603418.1"/>
    </source>
</evidence>
<evidence type="ECO:0000256" key="2">
    <source>
        <dbReference type="ARBA" id="ARBA00022603"/>
    </source>
</evidence>
<evidence type="ECO:0000256" key="4">
    <source>
        <dbReference type="ARBA" id="ARBA00022691"/>
    </source>
</evidence>
<reference evidence="7" key="1">
    <citation type="submission" date="2022-10" db="EMBL/GenBank/DDBJ databases">
        <title>Culturing micro-colonial fungi from biological soil crusts in the Mojave desert and describing Neophaeococcomyces mojavensis, and introducing the new genera and species Taxawa tesnikishii.</title>
        <authorList>
            <person name="Kurbessoian T."/>
            <person name="Stajich J.E."/>
        </authorList>
    </citation>
    <scope>NUCLEOTIDE SEQUENCE</scope>
    <source>
        <strain evidence="7">TK_41</strain>
    </source>
</reference>
<keyword evidence="2 5" id="KW-0489">Methyltransferase</keyword>
<dbReference type="Pfam" id="PF00145">
    <property type="entry name" value="DNA_methylase"/>
    <property type="match status" value="1"/>
</dbReference>
<accession>A0AA38WYC5</accession>
<sequence>MANRPSTIQPVRKDSLSQAIARADTQIKILQSRAPHPYSHLSDQSMIVLLDEWEAMLKHLVSLKQANSQNPIFELESDDDESEDDHNEDDTVGPGIPITKHVDPPRDWMEQMMANAEVMHKTHPEIHLIVQLPASSRLIGEIETGTLSRLEHNPCFRLKDGSFLKSIFSPSKKIGPGFIIGYRLLRQSQWETLMPTASNEVVLQQVEDPHGVIFRHVRVPVEQIQEECTIYFTNQPYEHLNYTKDVGNRKPDLKNIFFCRWERRFYMKQNTVPGTGAIEVHQKKGAIERLLEIDADPEIVDSKSSTERIPCQIPDRSLRPGRKHSGERHRYTFTDSFCGAGGASLGAWLAGLAHQHAFDACPETIVSYKTNFRDTGVDARLQDVSEFIQEASRTAKEGLPRYMVDILHLSPPCQPFSPANTRPNHDMNKQNISAFYQCEKIIKACKPRLVTMEETFGIADRKRLIVVAAGPGEKLPPLPSPTRYADALPPFQLPTIQSELSRIPNQTITPHMIREVLFKPKRKVKGIPSLDQASKTITTSGNTEDIYYPGGYRGYTNIELAVLQTFWWNFVFAGTVTEQRLQIGNAMPPTFAGTLFFHLRTWLEKADAEEQPHAPAAPPAPPAPSACQRPPNPPRPS</sequence>
<dbReference type="GO" id="GO:0005634">
    <property type="term" value="C:nucleus"/>
    <property type="evidence" value="ECO:0007669"/>
    <property type="project" value="TreeGrafter"/>
</dbReference>
<dbReference type="PANTHER" id="PTHR10629:SF52">
    <property type="entry name" value="DNA (CYTOSINE-5)-METHYLTRANSFERASE 1"/>
    <property type="match status" value="1"/>
</dbReference>
<evidence type="ECO:0000256" key="5">
    <source>
        <dbReference type="PROSITE-ProRule" id="PRU01016"/>
    </source>
</evidence>
<evidence type="ECO:0000256" key="3">
    <source>
        <dbReference type="ARBA" id="ARBA00022679"/>
    </source>
</evidence>
<keyword evidence="8" id="KW-1185">Reference proteome</keyword>
<dbReference type="InterPro" id="IPR001525">
    <property type="entry name" value="C5_MeTfrase"/>
</dbReference>
<proteinExistence type="inferred from homology"/>
<protein>
    <recommendedName>
        <fullName evidence="1">DNA (cytosine-5-)-methyltransferase</fullName>
        <ecNumber evidence="1">2.1.1.37</ecNumber>
    </recommendedName>
</protein>
<dbReference type="EC" id="2.1.1.37" evidence="1"/>
<feature type="compositionally biased region" description="Acidic residues" evidence="6">
    <location>
        <begin position="76"/>
        <end position="91"/>
    </location>
</feature>
<dbReference type="EMBL" id="JAPDRK010000022">
    <property type="protein sequence ID" value="KAJ9603418.1"/>
    <property type="molecule type" value="Genomic_DNA"/>
</dbReference>
<dbReference type="AlphaFoldDB" id="A0AA38WYC5"/>
<feature type="region of interest" description="Disordered" evidence="6">
    <location>
        <begin position="76"/>
        <end position="103"/>
    </location>
</feature>
<dbReference type="PROSITE" id="PS00094">
    <property type="entry name" value="C5_MTASE_1"/>
    <property type="match status" value="1"/>
</dbReference>
<dbReference type="InterPro" id="IPR050390">
    <property type="entry name" value="C5-Methyltransferase"/>
</dbReference>
<feature type="compositionally biased region" description="Pro residues" evidence="6">
    <location>
        <begin position="615"/>
        <end position="637"/>
    </location>
</feature>
<dbReference type="Gene3D" id="3.90.120.10">
    <property type="entry name" value="DNA Methylase, subunit A, domain 2"/>
    <property type="match status" value="1"/>
</dbReference>
<keyword evidence="3 5" id="KW-0808">Transferase</keyword>
<evidence type="ECO:0000256" key="1">
    <source>
        <dbReference type="ARBA" id="ARBA00011975"/>
    </source>
</evidence>
<dbReference type="Proteomes" id="UP001172673">
    <property type="component" value="Unassembled WGS sequence"/>
</dbReference>
<feature type="active site" evidence="5">
    <location>
        <position position="413"/>
    </location>
</feature>
<evidence type="ECO:0000256" key="6">
    <source>
        <dbReference type="SAM" id="MobiDB-lite"/>
    </source>
</evidence>
<dbReference type="GO" id="GO:0044027">
    <property type="term" value="P:negative regulation of gene expression via chromosomal CpG island methylation"/>
    <property type="evidence" value="ECO:0007669"/>
    <property type="project" value="TreeGrafter"/>
</dbReference>
<gene>
    <name evidence="7" type="ORF">H2200_012196</name>
</gene>
<organism evidence="7 8">
    <name type="scientific">Cladophialophora chaetospira</name>
    <dbReference type="NCBI Taxonomy" id="386627"/>
    <lineage>
        <taxon>Eukaryota</taxon>
        <taxon>Fungi</taxon>
        <taxon>Dikarya</taxon>
        <taxon>Ascomycota</taxon>
        <taxon>Pezizomycotina</taxon>
        <taxon>Eurotiomycetes</taxon>
        <taxon>Chaetothyriomycetidae</taxon>
        <taxon>Chaetothyriales</taxon>
        <taxon>Herpotrichiellaceae</taxon>
        <taxon>Cladophialophora</taxon>
    </lineage>
</organism>
<feature type="region of interest" description="Disordered" evidence="6">
    <location>
        <begin position="606"/>
        <end position="637"/>
    </location>
</feature>
<dbReference type="GO" id="GO:0032259">
    <property type="term" value="P:methylation"/>
    <property type="evidence" value="ECO:0007669"/>
    <property type="project" value="UniProtKB-KW"/>
</dbReference>
<dbReference type="Gene3D" id="3.40.50.150">
    <property type="entry name" value="Vaccinia Virus protein VP39"/>
    <property type="match status" value="1"/>
</dbReference>
<dbReference type="GO" id="GO:0003677">
    <property type="term" value="F:DNA binding"/>
    <property type="evidence" value="ECO:0007669"/>
    <property type="project" value="TreeGrafter"/>
</dbReference>